<feature type="compositionally biased region" description="Basic residues" evidence="5">
    <location>
        <begin position="67"/>
        <end position="81"/>
    </location>
</feature>
<dbReference type="InterPro" id="IPR027444">
    <property type="entry name" value="H-NS_C_dom"/>
</dbReference>
<dbReference type="EMBL" id="JPHZ01000013">
    <property type="protein sequence ID" value="KLT89015.1"/>
    <property type="molecule type" value="Genomic_DNA"/>
</dbReference>
<dbReference type="GO" id="GO:0005829">
    <property type="term" value="C:cytosol"/>
    <property type="evidence" value="ECO:0007669"/>
    <property type="project" value="TreeGrafter"/>
</dbReference>
<dbReference type="Proteomes" id="UP000036122">
    <property type="component" value="Unassembled WGS sequence"/>
</dbReference>
<comment type="subcellular location">
    <subcellularLocation>
        <location evidence="1">Cytoplasm</location>
        <location evidence="1">Nucleoid</location>
    </subcellularLocation>
</comment>
<evidence type="ECO:0000259" key="6">
    <source>
        <dbReference type="SMART" id="SM00528"/>
    </source>
</evidence>
<dbReference type="Pfam" id="PF00816">
    <property type="entry name" value="Histone_HNS"/>
    <property type="match status" value="1"/>
</dbReference>
<accession>A0A0J1A428</accession>
<dbReference type="GO" id="GO:0000976">
    <property type="term" value="F:transcription cis-regulatory region binding"/>
    <property type="evidence" value="ECO:0007669"/>
    <property type="project" value="TreeGrafter"/>
</dbReference>
<dbReference type="Gene3D" id="4.10.430.10">
    <property type="entry name" value="Histone-like protein H-NS, C-terminal domain"/>
    <property type="match status" value="1"/>
</dbReference>
<evidence type="ECO:0000256" key="3">
    <source>
        <dbReference type="ARBA" id="ARBA00022490"/>
    </source>
</evidence>
<evidence type="ECO:0000256" key="1">
    <source>
        <dbReference type="ARBA" id="ARBA00004453"/>
    </source>
</evidence>
<evidence type="ECO:0000313" key="8">
    <source>
        <dbReference type="Proteomes" id="UP000036122"/>
    </source>
</evidence>
<dbReference type="PATRIC" id="fig|1409923.3.peg.3481"/>
<dbReference type="PANTHER" id="PTHR38097:SF2">
    <property type="entry name" value="DNA-BINDING PROTEIN STPA"/>
    <property type="match status" value="1"/>
</dbReference>
<organism evidence="7 8">
    <name type="scientific">Acinetobacter baumannii MRSN 3527</name>
    <dbReference type="NCBI Taxonomy" id="1409923"/>
    <lineage>
        <taxon>Bacteria</taxon>
        <taxon>Pseudomonadati</taxon>
        <taxon>Pseudomonadota</taxon>
        <taxon>Gammaproteobacteria</taxon>
        <taxon>Moraxellales</taxon>
        <taxon>Moraxellaceae</taxon>
        <taxon>Acinetobacter</taxon>
        <taxon>Acinetobacter calcoaceticus/baumannii complex</taxon>
    </lineage>
</organism>
<dbReference type="GO" id="GO:0032993">
    <property type="term" value="C:protein-DNA complex"/>
    <property type="evidence" value="ECO:0007669"/>
    <property type="project" value="TreeGrafter"/>
</dbReference>
<evidence type="ECO:0000256" key="2">
    <source>
        <dbReference type="ARBA" id="ARBA00010610"/>
    </source>
</evidence>
<gene>
    <name evidence="7" type="ORF">T630_4176</name>
</gene>
<dbReference type="GO" id="GO:0009295">
    <property type="term" value="C:nucleoid"/>
    <property type="evidence" value="ECO:0007669"/>
    <property type="project" value="UniProtKB-SubCell"/>
</dbReference>
<sequence length="115" mass="13098">MFNKEVNMSQISELSIEELKDLQLEAAKLIEIKEEQAIEDAYFKIISIAESVGYSVEDLLKVGAASSKKKARKSVKPRYRSKANEQDTWTGRGKQPRWLVAEIEKGAKLEDLRIN</sequence>
<evidence type="ECO:0000256" key="5">
    <source>
        <dbReference type="SAM" id="MobiDB-lite"/>
    </source>
</evidence>
<comment type="similarity">
    <text evidence="2">Belongs to the histone-like protein H-NS family.</text>
</comment>
<keyword evidence="3" id="KW-0963">Cytoplasm</keyword>
<protein>
    <submittedName>
        <fullName evidence="7">H-NS histone family protein</fullName>
    </submittedName>
</protein>
<dbReference type="PANTHER" id="PTHR38097">
    <property type="match status" value="1"/>
</dbReference>
<dbReference type="GO" id="GO:0003680">
    <property type="term" value="F:minor groove of adenine-thymine-rich DNA binding"/>
    <property type="evidence" value="ECO:0007669"/>
    <property type="project" value="TreeGrafter"/>
</dbReference>
<reference evidence="7 8" key="1">
    <citation type="submission" date="2014-07" db="EMBL/GenBank/DDBJ databases">
        <authorList>
            <person name="Harkins D.M."/>
            <person name="Lesho E."/>
            <person name="Waterman P.E."/>
            <person name="Chan A."/>
            <person name="Fouts D.E."/>
        </authorList>
    </citation>
    <scope>NUCLEOTIDE SEQUENCE [LARGE SCALE GENOMIC DNA]</scope>
    <source>
        <strain evidence="7 8">MRSN 3527</strain>
    </source>
</reference>
<proteinExistence type="inferred from homology"/>
<comment type="caution">
    <text evidence="7">The sequence shown here is derived from an EMBL/GenBank/DDBJ whole genome shotgun (WGS) entry which is preliminary data.</text>
</comment>
<dbReference type="SUPFAM" id="SSF81273">
    <property type="entry name" value="H-NS histone-like proteins"/>
    <property type="match status" value="1"/>
</dbReference>
<dbReference type="InterPro" id="IPR037150">
    <property type="entry name" value="H-NS_C_dom_sf"/>
</dbReference>
<dbReference type="AlphaFoldDB" id="A0A0J1A428"/>
<name>A0A0J1A428_ACIBA</name>
<feature type="domain" description="DNA-binding protein H-NS-like C-terminal" evidence="6">
    <location>
        <begin position="69"/>
        <end position="114"/>
    </location>
</feature>
<evidence type="ECO:0000313" key="7">
    <source>
        <dbReference type="EMBL" id="KLT89015.1"/>
    </source>
</evidence>
<keyword evidence="4" id="KW-0238">DNA-binding</keyword>
<feature type="region of interest" description="Disordered" evidence="5">
    <location>
        <begin position="65"/>
        <end position="91"/>
    </location>
</feature>
<dbReference type="GO" id="GO:0001217">
    <property type="term" value="F:DNA-binding transcription repressor activity"/>
    <property type="evidence" value="ECO:0007669"/>
    <property type="project" value="TreeGrafter"/>
</dbReference>
<evidence type="ECO:0000256" key="4">
    <source>
        <dbReference type="ARBA" id="ARBA00023125"/>
    </source>
</evidence>
<dbReference type="GO" id="GO:0003681">
    <property type="term" value="F:bent DNA binding"/>
    <property type="evidence" value="ECO:0007669"/>
    <property type="project" value="TreeGrafter"/>
</dbReference>
<dbReference type="SMART" id="SM00528">
    <property type="entry name" value="HNS"/>
    <property type="match status" value="1"/>
</dbReference>